<accession>A0ABT7QMW2</accession>
<organism evidence="2 3">
    <name type="scientific">Candidatus Doriopsillibacter californiensis</name>
    <dbReference type="NCBI Taxonomy" id="2970740"/>
    <lineage>
        <taxon>Bacteria</taxon>
        <taxon>Pseudomonadati</taxon>
        <taxon>Pseudomonadota</taxon>
        <taxon>Gammaproteobacteria</taxon>
        <taxon>Candidatus Tethybacterales</taxon>
        <taxon>Candidatus Persebacteraceae</taxon>
        <taxon>Candidatus Doriopsillibacter</taxon>
    </lineage>
</organism>
<dbReference type="InterPro" id="IPR006674">
    <property type="entry name" value="HD_domain"/>
</dbReference>
<comment type="caution">
    <text evidence="2">The sequence shown here is derived from an EMBL/GenBank/DDBJ whole genome shotgun (WGS) entry which is preliminary data.</text>
</comment>
<gene>
    <name evidence="2" type="ORF">NQX30_06645</name>
</gene>
<dbReference type="CDD" id="cd00077">
    <property type="entry name" value="HDc"/>
    <property type="match status" value="1"/>
</dbReference>
<dbReference type="InterPro" id="IPR052567">
    <property type="entry name" value="OP_Dioxygenase"/>
</dbReference>
<feature type="domain" description="HD" evidence="1">
    <location>
        <begin position="54"/>
        <end position="120"/>
    </location>
</feature>
<keyword evidence="3" id="KW-1185">Reference proteome</keyword>
<name>A0ABT7QMW2_9GAMM</name>
<dbReference type="Gene3D" id="1.10.3210.10">
    <property type="entry name" value="Hypothetical protein af1432"/>
    <property type="match status" value="1"/>
</dbReference>
<reference evidence="2" key="1">
    <citation type="submission" date="2022-08" db="EMBL/GenBank/DDBJ databases">
        <authorList>
            <person name="Dzunkova M."/>
            <person name="La Clair J."/>
            <person name="Tyml T."/>
            <person name="Doud D."/>
            <person name="Schulz F."/>
            <person name="Piquer S."/>
            <person name="Porcel Sanchis D."/>
            <person name="Osborn A."/>
            <person name="Robinson D."/>
            <person name="Louie K.B."/>
            <person name="Bowen B.P."/>
            <person name="Bowers R."/>
            <person name="Lee J."/>
            <person name="Arnau Llombart V."/>
            <person name="Diaz Villanueva W."/>
            <person name="Gosliner T."/>
            <person name="Northen T."/>
            <person name="Cheng J.-F."/>
            <person name="Burkart M.D."/>
            <person name="Woyke T."/>
        </authorList>
    </citation>
    <scope>NUCLEOTIDE SEQUENCE</scope>
    <source>
        <strain evidence="2">Df01</strain>
    </source>
</reference>
<evidence type="ECO:0000259" key="1">
    <source>
        <dbReference type="Pfam" id="PF01966"/>
    </source>
</evidence>
<proteinExistence type="predicted"/>
<reference evidence="2" key="2">
    <citation type="journal article" date="2023" name="Microbiome">
        <title>Synthase-selected sorting approach identifies a beta-lactone synthase in a nudibranch symbiotic bacterium.</title>
        <authorList>
            <person name="Dzunkova M."/>
            <person name="La Clair J.J."/>
            <person name="Tyml T."/>
            <person name="Doud D."/>
            <person name="Schulz F."/>
            <person name="Piquer-Esteban S."/>
            <person name="Porcel Sanchis D."/>
            <person name="Osborn A."/>
            <person name="Robinson D."/>
            <person name="Louie K.B."/>
            <person name="Bowen B.P."/>
            <person name="Bowers R.M."/>
            <person name="Lee J."/>
            <person name="Arnau V."/>
            <person name="Diaz-Villanueva W."/>
            <person name="Stepanauskas R."/>
            <person name="Gosliner T."/>
            <person name="Date S.V."/>
            <person name="Northen T.R."/>
            <person name="Cheng J.F."/>
            <person name="Burkart M.D."/>
            <person name="Woyke T."/>
        </authorList>
    </citation>
    <scope>NUCLEOTIDE SEQUENCE</scope>
    <source>
        <strain evidence="2">Df01</strain>
    </source>
</reference>
<dbReference type="Pfam" id="PF01966">
    <property type="entry name" value="HD"/>
    <property type="match status" value="1"/>
</dbReference>
<protein>
    <submittedName>
        <fullName evidence="2">HD domain-containing protein</fullName>
    </submittedName>
</protein>
<evidence type="ECO:0000313" key="3">
    <source>
        <dbReference type="Proteomes" id="UP001168167"/>
    </source>
</evidence>
<dbReference type="PANTHER" id="PTHR40202">
    <property type="match status" value="1"/>
</dbReference>
<evidence type="ECO:0000313" key="2">
    <source>
        <dbReference type="EMBL" id="MDM5148043.1"/>
    </source>
</evidence>
<dbReference type="PANTHER" id="PTHR40202:SF1">
    <property type="entry name" value="HD DOMAIN-CONTAINING PROTEIN"/>
    <property type="match status" value="1"/>
</dbReference>
<dbReference type="Proteomes" id="UP001168167">
    <property type="component" value="Unassembled WGS sequence"/>
</dbReference>
<dbReference type="SUPFAM" id="SSF109604">
    <property type="entry name" value="HD-domain/PDEase-like"/>
    <property type="match status" value="1"/>
</dbReference>
<sequence length="190" mass="22155">MKKTASFTQMKYGTKEDYELLESLERDYVRTLPDRLLAALRGLEHTLSGYRVSRLEHSLQSATHAYDAGESEEMVVAALLHDIGDELAPYSHSEMAAAILRPYVSEKIHWIIKYHGLFQMYYYAHHVGGDRHARDRFQEHPFFDEAVRFCEKYDQNCFDPQFQSKPLEFFEQIVRRIFSAPPRDLSATTA</sequence>
<dbReference type="EMBL" id="JANQAO010000003">
    <property type="protein sequence ID" value="MDM5148043.1"/>
    <property type="molecule type" value="Genomic_DNA"/>
</dbReference>
<dbReference type="InterPro" id="IPR003607">
    <property type="entry name" value="HD/PDEase_dom"/>
</dbReference>